<dbReference type="KEGG" id="srub:C2R22_04330"/>
<dbReference type="Pfam" id="PF00582">
    <property type="entry name" value="Usp"/>
    <property type="match status" value="1"/>
</dbReference>
<dbReference type="GeneID" id="35591290"/>
<evidence type="ECO:0000313" key="5">
    <source>
        <dbReference type="Proteomes" id="UP000236584"/>
    </source>
</evidence>
<dbReference type="EMBL" id="CP026309">
    <property type="protein sequence ID" value="AUV83875.1"/>
    <property type="molecule type" value="Genomic_DNA"/>
</dbReference>
<keyword evidence="5" id="KW-1185">Reference proteome</keyword>
<evidence type="ECO:0000313" key="4">
    <source>
        <dbReference type="EMBL" id="AUV83875.1"/>
    </source>
</evidence>
<sequence>MFRVLVAVSDDVDQARKQADFVASLPGSEELDVTVTHAYVEADERDPRGEPLPPRKSDGVQTARERLTEAGLAVETRETYHPVADGIVALAADVDADLVVVGARRRTPVGKAVFGSVTQSVVLDSPVPVTVVGVE</sequence>
<dbReference type="InterPro" id="IPR006016">
    <property type="entry name" value="UspA"/>
</dbReference>
<proteinExistence type="inferred from homology"/>
<dbReference type="Proteomes" id="UP000236584">
    <property type="component" value="Chromosome"/>
</dbReference>
<dbReference type="InterPro" id="IPR014729">
    <property type="entry name" value="Rossmann-like_a/b/a_fold"/>
</dbReference>
<evidence type="ECO:0000259" key="3">
    <source>
        <dbReference type="Pfam" id="PF00582"/>
    </source>
</evidence>
<dbReference type="SUPFAM" id="SSF52402">
    <property type="entry name" value="Adenine nucleotide alpha hydrolases-like"/>
    <property type="match status" value="1"/>
</dbReference>
<dbReference type="Gene3D" id="3.40.50.620">
    <property type="entry name" value="HUPs"/>
    <property type="match status" value="1"/>
</dbReference>
<dbReference type="InterPro" id="IPR006015">
    <property type="entry name" value="Universal_stress_UspA"/>
</dbReference>
<comment type="similarity">
    <text evidence="1">Belongs to the universal stress protein A family.</text>
</comment>
<reference evidence="4 5" key="1">
    <citation type="submission" date="2018-01" db="EMBL/GenBank/DDBJ databases">
        <title>Complete genome sequence of Salinigranum rubrum GX10T, an extremely halophilic archaeon isolated from a marine solar saltern.</title>
        <authorList>
            <person name="Han S."/>
        </authorList>
    </citation>
    <scope>NUCLEOTIDE SEQUENCE [LARGE SCALE GENOMIC DNA]</scope>
    <source>
        <strain evidence="4 5">GX10</strain>
    </source>
</reference>
<accession>A0A2I8VPP8</accession>
<dbReference type="RefSeq" id="WP_103427564.1">
    <property type="nucleotide sequence ID" value="NZ_CP026309.1"/>
</dbReference>
<organism evidence="4 5">
    <name type="scientific">Salinigranum rubrum</name>
    <dbReference type="NCBI Taxonomy" id="755307"/>
    <lineage>
        <taxon>Archaea</taxon>
        <taxon>Methanobacteriati</taxon>
        <taxon>Methanobacteriota</taxon>
        <taxon>Stenosarchaea group</taxon>
        <taxon>Halobacteria</taxon>
        <taxon>Halobacteriales</taxon>
        <taxon>Haloferacaceae</taxon>
        <taxon>Salinigranum</taxon>
    </lineage>
</organism>
<dbReference type="CDD" id="cd00293">
    <property type="entry name" value="USP-like"/>
    <property type="match status" value="1"/>
</dbReference>
<dbReference type="OrthoDB" id="342236at2157"/>
<gene>
    <name evidence="4" type="ORF">C2R22_04330</name>
</gene>
<evidence type="ECO:0000256" key="1">
    <source>
        <dbReference type="ARBA" id="ARBA00008791"/>
    </source>
</evidence>
<protein>
    <submittedName>
        <fullName evidence="4">Universal stress protein</fullName>
    </submittedName>
</protein>
<dbReference type="PRINTS" id="PR01438">
    <property type="entry name" value="UNVRSLSTRESS"/>
</dbReference>
<feature type="domain" description="UspA" evidence="3">
    <location>
        <begin position="3"/>
        <end position="132"/>
    </location>
</feature>
<dbReference type="PANTHER" id="PTHR46268">
    <property type="entry name" value="STRESS RESPONSE PROTEIN NHAX"/>
    <property type="match status" value="1"/>
</dbReference>
<evidence type="ECO:0000256" key="2">
    <source>
        <dbReference type="SAM" id="MobiDB-lite"/>
    </source>
</evidence>
<feature type="region of interest" description="Disordered" evidence="2">
    <location>
        <begin position="41"/>
        <end position="62"/>
    </location>
</feature>
<name>A0A2I8VPP8_9EURY</name>
<dbReference type="AlphaFoldDB" id="A0A2I8VPP8"/>
<dbReference type="PANTHER" id="PTHR46268:SF6">
    <property type="entry name" value="UNIVERSAL STRESS PROTEIN UP12"/>
    <property type="match status" value="1"/>
</dbReference>